<dbReference type="GO" id="GO:0004252">
    <property type="term" value="F:serine-type endopeptidase activity"/>
    <property type="evidence" value="ECO:0007669"/>
    <property type="project" value="InterPro"/>
</dbReference>
<name>A0A2G7HWX4_STAEP</name>
<evidence type="ECO:0000256" key="2">
    <source>
        <dbReference type="ARBA" id="ARBA00022670"/>
    </source>
</evidence>
<protein>
    <recommendedName>
        <fullName evidence="8">Serine protease</fullName>
        <ecNumber evidence="8">3.4.21.-</ecNumber>
    </recommendedName>
</protein>
<evidence type="ECO:0000256" key="1">
    <source>
        <dbReference type="ARBA" id="ARBA00008764"/>
    </source>
</evidence>
<evidence type="ECO:0000313" key="11">
    <source>
        <dbReference type="EMBL" id="PIH09593.1"/>
    </source>
</evidence>
<reference evidence="11 12" key="1">
    <citation type="submission" date="2017-10" db="EMBL/GenBank/DDBJ databases">
        <title>genome sequences of Staph epi in chlorhexidine trial.</title>
        <authorList>
            <person name="Greninger A.L."/>
            <person name="Addetia A."/>
            <person name="Qin X."/>
            <person name="Zerr D."/>
        </authorList>
    </citation>
    <scope>NUCLEOTIDE SEQUENCE [LARGE SCALE GENOMIC DNA]</scope>
    <source>
        <strain evidence="11 12">SCH-17</strain>
    </source>
</reference>
<gene>
    <name evidence="11" type="ORF">CTJ08_10285</name>
    <name evidence="9" type="ORF">H3963_05790</name>
    <name evidence="10" type="ORF">I3V53_12330</name>
</gene>
<evidence type="ECO:0000256" key="3">
    <source>
        <dbReference type="ARBA" id="ARBA00022729"/>
    </source>
</evidence>
<dbReference type="GO" id="GO:0006508">
    <property type="term" value="P:proteolysis"/>
    <property type="evidence" value="ECO:0007669"/>
    <property type="project" value="UniProtKB-KW"/>
</dbReference>
<accession>A0A2G7HWX4</accession>
<keyword evidence="6" id="KW-0843">Virulence</keyword>
<keyword evidence="2 8" id="KW-0645">Protease</keyword>
<dbReference type="PROSITE" id="PS00673">
    <property type="entry name" value="V8_SER"/>
    <property type="match status" value="1"/>
</dbReference>
<dbReference type="AlphaFoldDB" id="A0A2G7HWX4"/>
<keyword evidence="5 8" id="KW-0720">Serine protease</keyword>
<dbReference type="PANTHER" id="PTHR15462">
    <property type="entry name" value="SERINE PROTEASE"/>
    <property type="match status" value="1"/>
</dbReference>
<evidence type="ECO:0000256" key="7">
    <source>
        <dbReference type="PIRSR" id="PIRSR608256-1"/>
    </source>
</evidence>
<reference evidence="9" key="2">
    <citation type="submission" date="2020-08" db="EMBL/GenBank/DDBJ databases">
        <title>Changes in the skin microbiome associated with squamous cell carcinoma in transplant recipients.</title>
        <authorList>
            <person name="Zaugg J."/>
            <person name="Krueger A."/>
            <person name="Lachner N."/>
        </authorList>
    </citation>
    <scope>NUCLEOTIDE SEQUENCE</scope>
    <source>
        <strain evidence="9">R5988</strain>
    </source>
</reference>
<dbReference type="Gene3D" id="2.40.10.10">
    <property type="entry name" value="Trypsin-like serine proteases"/>
    <property type="match status" value="2"/>
</dbReference>
<dbReference type="SUPFAM" id="SSF50494">
    <property type="entry name" value="Trypsin-like serine proteases"/>
    <property type="match status" value="1"/>
</dbReference>
<feature type="active site" description="Charge relay system" evidence="7">
    <location>
        <position position="235"/>
    </location>
</feature>
<proteinExistence type="inferred from homology"/>
<organism evidence="10 13">
    <name type="scientific">Staphylococcus epidermidis</name>
    <dbReference type="NCBI Taxonomy" id="1282"/>
    <lineage>
        <taxon>Bacteria</taxon>
        <taxon>Bacillati</taxon>
        <taxon>Bacillota</taxon>
        <taxon>Bacilli</taxon>
        <taxon>Bacillales</taxon>
        <taxon>Staphylococcaceae</taxon>
        <taxon>Staphylococcus</taxon>
    </lineage>
</organism>
<reference evidence="10" key="3">
    <citation type="submission" date="2020-11" db="EMBL/GenBank/DDBJ databases">
        <title>Molecular epidemiology and genomic profiles of multidrug-resistant bacteria collected from clinical sources in South Africa.</title>
        <authorList>
            <person name="Asante J."/>
            <person name="Amoako D.G."/>
        </authorList>
    </citation>
    <scope>NUCLEOTIDE SEQUENCE</scope>
    <source>
        <strain evidence="10">C68</strain>
    </source>
</reference>
<dbReference type="EC" id="3.4.21.-" evidence="8"/>
<evidence type="ECO:0000313" key="10">
    <source>
        <dbReference type="EMBL" id="MBF9304845.1"/>
    </source>
</evidence>
<evidence type="ECO:0000313" key="9">
    <source>
        <dbReference type="EMBL" id="MBF2229943.1"/>
    </source>
</evidence>
<dbReference type="InterPro" id="IPR009003">
    <property type="entry name" value="Peptidase_S1_PA"/>
</dbReference>
<keyword evidence="4 8" id="KW-0378">Hydrolase</keyword>
<evidence type="ECO:0000256" key="6">
    <source>
        <dbReference type="ARBA" id="ARBA00023026"/>
    </source>
</evidence>
<dbReference type="InterPro" id="IPR008256">
    <property type="entry name" value="Peptidase_S1B"/>
</dbReference>
<evidence type="ECO:0000313" key="12">
    <source>
        <dbReference type="Proteomes" id="UP000228502"/>
    </source>
</evidence>
<feature type="active site" description="Charge relay system" evidence="7">
    <location>
        <position position="117"/>
    </location>
</feature>
<dbReference type="GeneID" id="50018384"/>
<dbReference type="PRINTS" id="PR00839">
    <property type="entry name" value="V8PROTEASE"/>
</dbReference>
<dbReference type="RefSeq" id="WP_001829860.1">
    <property type="nucleotide sequence ID" value="NZ_AP019721.1"/>
</dbReference>
<keyword evidence="3 8" id="KW-0732">Signal</keyword>
<comment type="caution">
    <text evidence="10">The sequence shown here is derived from an EMBL/GenBank/DDBJ whole genome shotgun (WGS) entry which is preliminary data.</text>
</comment>
<evidence type="ECO:0000256" key="8">
    <source>
        <dbReference type="RuleBase" id="RU004296"/>
    </source>
</evidence>
<dbReference type="InterPro" id="IPR043504">
    <property type="entry name" value="Peptidase_S1_PA_chymotrypsin"/>
</dbReference>
<dbReference type="InterPro" id="IPR000126">
    <property type="entry name" value="V8_ser_AS"/>
</dbReference>
<dbReference type="SMR" id="A0A2G7HWX4"/>
<sequence length="282" mass="30809">MKKRFLSICTMTIAALATTTMVNTSYAKTDTESHNHSSLGTENKNVLDINSSSHNIKPSQNKSYPSVILPNNNRHQIFNTTQGHYDAVSFIYIPIDGGYMSGSGVVVGENEILTNKHVVNGAKGNPRNISVHPSAKNENDYPNGKFVGQEIIPYPGNSDLAILRVSPNEHNQHIGQVVKPATISSNTDTRINENITVTGYPGDKPLATMWESVGKVVYIGGEELRYDLSTVGGNSGSPVFNGKNQVIGIHYGGVDNKYNSSVYINDFVQQFLRNNIPDINIQ</sequence>
<dbReference type="PANTHER" id="PTHR15462:SF8">
    <property type="entry name" value="SERINE PROTEASE"/>
    <property type="match status" value="1"/>
</dbReference>
<evidence type="ECO:0000256" key="5">
    <source>
        <dbReference type="ARBA" id="ARBA00022825"/>
    </source>
</evidence>
<dbReference type="InterPro" id="IPR050966">
    <property type="entry name" value="Glutamyl_endopeptidase"/>
</dbReference>
<dbReference type="Proteomes" id="UP000622362">
    <property type="component" value="Unassembled WGS sequence"/>
</dbReference>
<dbReference type="EMBL" id="JADPYN010000052">
    <property type="protein sequence ID" value="MBF9304845.1"/>
    <property type="molecule type" value="Genomic_DNA"/>
</dbReference>
<feature type="chain" id="PRO_5014491657" description="Serine protease" evidence="8">
    <location>
        <begin position="28"/>
        <end position="282"/>
    </location>
</feature>
<dbReference type="OrthoDB" id="191045at2"/>
<dbReference type="Proteomes" id="UP000648077">
    <property type="component" value="Unassembled WGS sequence"/>
</dbReference>
<evidence type="ECO:0000256" key="4">
    <source>
        <dbReference type="ARBA" id="ARBA00022801"/>
    </source>
</evidence>
<dbReference type="InterPro" id="IPR008353">
    <property type="entry name" value="Peptidase_S1B_tx"/>
</dbReference>
<dbReference type="EMBL" id="PEJG01000013">
    <property type="protein sequence ID" value="PIH09593.1"/>
    <property type="molecule type" value="Genomic_DNA"/>
</dbReference>
<evidence type="ECO:0000313" key="13">
    <source>
        <dbReference type="Proteomes" id="UP000622362"/>
    </source>
</evidence>
<feature type="signal peptide" evidence="8">
    <location>
        <begin position="1"/>
        <end position="27"/>
    </location>
</feature>
<comment type="similarity">
    <text evidence="1 8">Belongs to the peptidase S1B family.</text>
</comment>
<dbReference type="EMBL" id="JACGQI010000007">
    <property type="protein sequence ID" value="MBF2229943.1"/>
    <property type="molecule type" value="Genomic_DNA"/>
</dbReference>
<dbReference type="Proteomes" id="UP000228502">
    <property type="component" value="Unassembled WGS sequence"/>
</dbReference>
<dbReference type="PRINTS" id="PR01774">
    <property type="entry name" value="EXFOLTOXIN"/>
</dbReference>
<feature type="active site" description="Charge relay system" evidence="7">
    <location>
        <position position="159"/>
    </location>
</feature>
<dbReference type="KEGG" id="seps:DP17_458"/>
<dbReference type="Pfam" id="PF13365">
    <property type="entry name" value="Trypsin_2"/>
    <property type="match status" value="1"/>
</dbReference>